<reference evidence="4" key="1">
    <citation type="submission" date="2025-08" db="UniProtKB">
        <authorList>
            <consortium name="Ensembl"/>
        </authorList>
    </citation>
    <scope>IDENTIFICATION</scope>
</reference>
<dbReference type="InterPro" id="IPR050916">
    <property type="entry name" value="SCAN-C2H2_zinc_finger"/>
</dbReference>
<proteinExistence type="predicted"/>
<dbReference type="Proteomes" id="UP000233220">
    <property type="component" value="Unplaced"/>
</dbReference>
<protein>
    <recommendedName>
        <fullName evidence="3">SCAN box domain-containing protein</fullName>
    </recommendedName>
</protein>
<comment type="subcellular location">
    <subcellularLocation>
        <location evidence="2">Nucleus</location>
    </subcellularLocation>
</comment>
<evidence type="ECO:0000256" key="1">
    <source>
        <dbReference type="ARBA" id="ARBA00023242"/>
    </source>
</evidence>
<dbReference type="PANTHER" id="PTHR45935">
    <property type="entry name" value="PROTEIN ZBED8-RELATED"/>
    <property type="match status" value="1"/>
</dbReference>
<dbReference type="InterPro" id="IPR038269">
    <property type="entry name" value="SCAN_sf"/>
</dbReference>
<evidence type="ECO:0000256" key="2">
    <source>
        <dbReference type="PROSITE-ProRule" id="PRU00187"/>
    </source>
</evidence>
<evidence type="ECO:0000259" key="3">
    <source>
        <dbReference type="PROSITE" id="PS50804"/>
    </source>
</evidence>
<accession>A0A2K6SG51</accession>
<dbReference type="SUPFAM" id="SSF47353">
    <property type="entry name" value="Retrovirus capsid dimerization domain-like"/>
    <property type="match status" value="1"/>
</dbReference>
<reference evidence="4" key="2">
    <citation type="submission" date="2025-09" db="UniProtKB">
        <authorList>
            <consortium name="Ensembl"/>
        </authorList>
    </citation>
    <scope>IDENTIFICATION</scope>
</reference>
<dbReference type="Gene3D" id="1.10.4020.10">
    <property type="entry name" value="DNA breaking-rejoining enzymes"/>
    <property type="match status" value="1"/>
</dbReference>
<dbReference type="GO" id="GO:0005634">
    <property type="term" value="C:nucleus"/>
    <property type="evidence" value="ECO:0007669"/>
    <property type="project" value="UniProtKB-SubCell"/>
</dbReference>
<dbReference type="SMART" id="SM00431">
    <property type="entry name" value="SCAN"/>
    <property type="match status" value="1"/>
</dbReference>
<organism evidence="4 5">
    <name type="scientific">Saimiri boliviensis boliviensis</name>
    <name type="common">Bolivian squirrel monkey</name>
    <dbReference type="NCBI Taxonomy" id="39432"/>
    <lineage>
        <taxon>Eukaryota</taxon>
        <taxon>Metazoa</taxon>
        <taxon>Chordata</taxon>
        <taxon>Craniata</taxon>
        <taxon>Vertebrata</taxon>
        <taxon>Euteleostomi</taxon>
        <taxon>Mammalia</taxon>
        <taxon>Eutheria</taxon>
        <taxon>Euarchontoglires</taxon>
        <taxon>Primates</taxon>
        <taxon>Haplorrhini</taxon>
        <taxon>Platyrrhini</taxon>
        <taxon>Cebidae</taxon>
        <taxon>Saimiriinae</taxon>
        <taxon>Saimiri</taxon>
    </lineage>
</organism>
<dbReference type="OMA" id="EEENHAW"/>
<dbReference type="Ensembl" id="ENSSBOT00000023080.1">
    <property type="protein sequence ID" value="ENSSBOP00000006353.1"/>
    <property type="gene ID" value="ENSSBOG00000020137.1"/>
</dbReference>
<evidence type="ECO:0000313" key="5">
    <source>
        <dbReference type="Proteomes" id="UP000233220"/>
    </source>
</evidence>
<dbReference type="CDD" id="cd07936">
    <property type="entry name" value="SCAN"/>
    <property type="match status" value="1"/>
</dbReference>
<evidence type="ECO:0000313" key="4">
    <source>
        <dbReference type="Ensembl" id="ENSSBOP00000006353.1"/>
    </source>
</evidence>
<dbReference type="InterPro" id="IPR003309">
    <property type="entry name" value="SCAN_dom"/>
</dbReference>
<dbReference type="STRING" id="39432.ENSSBOP00000006353"/>
<dbReference type="PANTHER" id="PTHR45935:SF29">
    <property type="entry name" value="SCAN BOX DOMAIN-CONTAINING PROTEIN"/>
    <property type="match status" value="1"/>
</dbReference>
<keyword evidence="1 2" id="KW-0539">Nucleus</keyword>
<dbReference type="FunFam" id="1.10.4020.10:FF:000001">
    <property type="entry name" value="zinc finger protein 263 isoform X1"/>
    <property type="match status" value="1"/>
</dbReference>
<sequence length="203" mass="23654">MSTKLGKSSSLLTQTSEECVGILTVKMEEEKQTCDLDSILHWSNSYSPETFCQQFRQFGYQDSLGLREALRQLWELCHLWLRLEVHTKEQILELLVLEQFLAILPKELQAWVQNRHPENGEEAVTMLEGVERELDGPEQIRRMPVEMNHQAESRAWAHHWELSSQTLHGASWEPQSLRPHGEGAEFSSWWKMWGPSAHHTHLC</sequence>
<dbReference type="AlphaFoldDB" id="A0A2K6SG51"/>
<dbReference type="Pfam" id="PF02023">
    <property type="entry name" value="SCAN"/>
    <property type="match status" value="1"/>
</dbReference>
<dbReference type="PROSITE" id="PS50804">
    <property type="entry name" value="SCAN_BOX"/>
    <property type="match status" value="1"/>
</dbReference>
<keyword evidence="5" id="KW-1185">Reference proteome</keyword>
<name>A0A2K6SG51_SAIBB</name>
<feature type="domain" description="SCAN box" evidence="3">
    <location>
        <begin position="53"/>
        <end position="134"/>
    </location>
</feature>
<dbReference type="GeneTree" id="ENSGT00940000163395"/>